<dbReference type="EMBL" id="CYZV01000007">
    <property type="protein sequence ID" value="CUN86027.1"/>
    <property type="molecule type" value="Genomic_DNA"/>
</dbReference>
<dbReference type="GO" id="GO:0015833">
    <property type="term" value="P:peptide transport"/>
    <property type="evidence" value="ECO:0007669"/>
    <property type="project" value="TreeGrafter"/>
</dbReference>
<evidence type="ECO:0000259" key="4">
    <source>
        <dbReference type="Pfam" id="PF00496"/>
    </source>
</evidence>
<dbReference type="Gene3D" id="3.10.105.10">
    <property type="entry name" value="Dipeptide-binding Protein, Domain 3"/>
    <property type="match status" value="1"/>
</dbReference>
<dbReference type="Gene3D" id="3.40.190.10">
    <property type="entry name" value="Periplasmic binding protein-like II"/>
    <property type="match status" value="1"/>
</dbReference>
<evidence type="ECO:0000256" key="3">
    <source>
        <dbReference type="ARBA" id="ARBA00022729"/>
    </source>
</evidence>
<keyword evidence="3" id="KW-0732">Signal</keyword>
<evidence type="ECO:0000313" key="6">
    <source>
        <dbReference type="Proteomes" id="UP000095558"/>
    </source>
</evidence>
<gene>
    <name evidence="5" type="primary">sarA</name>
    <name evidence="5" type="ORF">ERS852470_00890</name>
</gene>
<keyword evidence="2" id="KW-0813">Transport</keyword>
<dbReference type="GO" id="GO:1904680">
    <property type="term" value="F:peptide transmembrane transporter activity"/>
    <property type="evidence" value="ECO:0007669"/>
    <property type="project" value="TreeGrafter"/>
</dbReference>
<dbReference type="Pfam" id="PF00496">
    <property type="entry name" value="SBP_bac_5"/>
    <property type="match status" value="1"/>
</dbReference>
<evidence type="ECO:0000256" key="2">
    <source>
        <dbReference type="ARBA" id="ARBA00022448"/>
    </source>
</evidence>
<name>A0A174AC83_9CLOT</name>
<feature type="domain" description="Solute-binding protein family 5" evidence="4">
    <location>
        <begin position="77"/>
        <end position="295"/>
    </location>
</feature>
<sequence>MKKIIAAISVSIVTIIILLSFIDRTPQESESNTADIVYSITSIPENLKSIGELNKREQDIVCATSKGLVELDAEGNIKPVLAQDYTVSDDGLEYVFKIRDDIYWSDGSKITPNDIVDFFREVITEESEISALLNVFGVKDYINGSNSFSNTVAITSTEDSLKIRLNSKDDGFIEELTKPQYRVRKELLFWEDIDKNYSSITYSGNYYISSMSDSEIILKRADNSNAELAQTIHLVKDDSEDLALAAFEIGERDIVMNPPTSQLQRLKDEGKLVESPSDEAVYLAFNGNNEKFSNQVKNEIYRLISKAIEEYKNKNDLLLELAECSYFREDKDDLTKLQSRNVMVNFKSDVEMPSKIVLVAKESLQNKDITDYLTAWFKENTDITLVCNLLTEDDMNLISEKNYYDIALVNVYAKLEDDEQLLATISSFLPKSQRDMINNSNSKAEKEELFAEIEEELFNNYRVLPLLFYNNTIAVNDTEDENILDGNGNIDFSAIK</sequence>
<dbReference type="InterPro" id="IPR039424">
    <property type="entry name" value="SBP_5"/>
</dbReference>
<dbReference type="Proteomes" id="UP000095558">
    <property type="component" value="Unassembled WGS sequence"/>
</dbReference>
<accession>A0A174AC83</accession>
<proteinExistence type="inferred from homology"/>
<dbReference type="InterPro" id="IPR000914">
    <property type="entry name" value="SBP_5_dom"/>
</dbReference>
<reference evidence="5 6" key="1">
    <citation type="submission" date="2015-09" db="EMBL/GenBank/DDBJ databases">
        <authorList>
            <consortium name="Pathogen Informatics"/>
        </authorList>
    </citation>
    <scope>NUCLEOTIDE SEQUENCE [LARGE SCALE GENOMIC DNA]</scope>
    <source>
        <strain evidence="5 6">2789STDY5834855</strain>
    </source>
</reference>
<dbReference type="PANTHER" id="PTHR30290:SF9">
    <property type="entry name" value="OLIGOPEPTIDE-BINDING PROTEIN APPA"/>
    <property type="match status" value="1"/>
</dbReference>
<evidence type="ECO:0000256" key="1">
    <source>
        <dbReference type="ARBA" id="ARBA00005695"/>
    </source>
</evidence>
<organism evidence="5 6">
    <name type="scientific">Clostridium disporicum</name>
    <dbReference type="NCBI Taxonomy" id="84024"/>
    <lineage>
        <taxon>Bacteria</taxon>
        <taxon>Bacillati</taxon>
        <taxon>Bacillota</taxon>
        <taxon>Clostridia</taxon>
        <taxon>Eubacteriales</taxon>
        <taxon>Clostridiaceae</taxon>
        <taxon>Clostridium</taxon>
    </lineage>
</organism>
<dbReference type="AlphaFoldDB" id="A0A174AC83"/>
<dbReference type="Gene3D" id="3.90.76.10">
    <property type="entry name" value="Dipeptide-binding Protein, Domain 1"/>
    <property type="match status" value="1"/>
</dbReference>
<evidence type="ECO:0000313" key="5">
    <source>
        <dbReference type="EMBL" id="CUN86027.1"/>
    </source>
</evidence>
<dbReference type="PANTHER" id="PTHR30290">
    <property type="entry name" value="PERIPLASMIC BINDING COMPONENT OF ABC TRANSPORTER"/>
    <property type="match status" value="1"/>
</dbReference>
<dbReference type="SUPFAM" id="SSF53850">
    <property type="entry name" value="Periplasmic binding protein-like II"/>
    <property type="match status" value="1"/>
</dbReference>
<protein>
    <submittedName>
        <fullName evidence="5">Extracellular solute-binding protein</fullName>
    </submittedName>
</protein>
<comment type="similarity">
    <text evidence="1">Belongs to the bacterial solute-binding protein 5 family.</text>
</comment>
<dbReference type="RefSeq" id="WP_055275628.1">
    <property type="nucleotide sequence ID" value="NZ_CYZV01000007.1"/>
</dbReference>